<dbReference type="RefSeq" id="WP_182489853.1">
    <property type="nucleotide sequence ID" value="NZ_BAAAOV010000007.1"/>
</dbReference>
<gene>
    <name evidence="1" type="ORF">FHX53_000597</name>
</gene>
<dbReference type="Proteomes" id="UP000585905">
    <property type="component" value="Unassembled WGS sequence"/>
</dbReference>
<accession>A0A839E7B2</accession>
<reference evidence="1 2" key="1">
    <citation type="submission" date="2020-07" db="EMBL/GenBank/DDBJ databases">
        <title>Sequencing the genomes of 1000 actinobacteria strains.</title>
        <authorList>
            <person name="Klenk H.-P."/>
        </authorList>
    </citation>
    <scope>NUCLEOTIDE SEQUENCE [LARGE SCALE GENOMIC DNA]</scope>
    <source>
        <strain evidence="1 2">DSM 19663</strain>
    </source>
</reference>
<comment type="caution">
    <text evidence="1">The sequence shown here is derived from an EMBL/GenBank/DDBJ whole genome shotgun (WGS) entry which is preliminary data.</text>
</comment>
<organism evidence="1 2">
    <name type="scientific">Microcella alkalica</name>
    <dbReference type="NCBI Taxonomy" id="355930"/>
    <lineage>
        <taxon>Bacteria</taxon>
        <taxon>Bacillati</taxon>
        <taxon>Actinomycetota</taxon>
        <taxon>Actinomycetes</taxon>
        <taxon>Micrococcales</taxon>
        <taxon>Microbacteriaceae</taxon>
        <taxon>Microcella</taxon>
    </lineage>
</organism>
<name>A0A839E7B2_9MICO</name>
<protein>
    <submittedName>
        <fullName evidence="1">Uncharacterized protein</fullName>
    </submittedName>
</protein>
<evidence type="ECO:0000313" key="1">
    <source>
        <dbReference type="EMBL" id="MBA8847033.1"/>
    </source>
</evidence>
<dbReference type="AlphaFoldDB" id="A0A839E7B2"/>
<evidence type="ECO:0000313" key="2">
    <source>
        <dbReference type="Proteomes" id="UP000585905"/>
    </source>
</evidence>
<proteinExistence type="predicted"/>
<sequence>MKTPDALITELDAIRVQIARNATEVRELELRAVTEAESFATEYANAYKRATGSIEERKQQAVIDSSRFRAAKERAAIEVAYVKQRGRDLEAQQSNLQTQARLLDIHLRSIEFRMRGGH</sequence>
<keyword evidence="2" id="KW-1185">Reference proteome</keyword>
<dbReference type="EMBL" id="JACGWX010000001">
    <property type="protein sequence ID" value="MBA8847033.1"/>
    <property type="molecule type" value="Genomic_DNA"/>
</dbReference>